<feature type="compositionally biased region" description="Low complexity" evidence="1">
    <location>
        <begin position="501"/>
        <end position="516"/>
    </location>
</feature>
<comment type="caution">
    <text evidence="4">The sequence shown here is derived from an EMBL/GenBank/DDBJ whole genome shotgun (WGS) entry which is preliminary data.</text>
</comment>
<feature type="compositionally biased region" description="Basic and acidic residues" evidence="1">
    <location>
        <begin position="674"/>
        <end position="686"/>
    </location>
</feature>
<feature type="region of interest" description="Disordered" evidence="1">
    <location>
        <begin position="27"/>
        <end position="98"/>
    </location>
</feature>
<dbReference type="EMBL" id="CAKOGP040001113">
    <property type="protein sequence ID" value="CAJ1943223.1"/>
    <property type="molecule type" value="Genomic_DNA"/>
</dbReference>
<feature type="compositionally biased region" description="Polar residues" evidence="1">
    <location>
        <begin position="461"/>
        <end position="472"/>
    </location>
</feature>
<feature type="compositionally biased region" description="Acidic residues" evidence="1">
    <location>
        <begin position="335"/>
        <end position="345"/>
    </location>
</feature>
<feature type="transmembrane region" description="Helical" evidence="2">
    <location>
        <begin position="391"/>
        <end position="414"/>
    </location>
</feature>
<feature type="compositionally biased region" description="Low complexity" evidence="1">
    <location>
        <begin position="74"/>
        <end position="98"/>
    </location>
</feature>
<feature type="compositionally biased region" description="Basic and acidic residues" evidence="1">
    <location>
        <begin position="728"/>
        <end position="739"/>
    </location>
</feature>
<feature type="region of interest" description="Disordered" evidence="1">
    <location>
        <begin position="156"/>
        <end position="202"/>
    </location>
</feature>
<feature type="compositionally biased region" description="Basic and acidic residues" evidence="1">
    <location>
        <begin position="158"/>
        <end position="169"/>
    </location>
</feature>
<feature type="compositionally biased region" description="Low complexity" evidence="1">
    <location>
        <begin position="193"/>
        <end position="202"/>
    </location>
</feature>
<reference evidence="4" key="1">
    <citation type="submission" date="2023-08" db="EMBL/GenBank/DDBJ databases">
        <authorList>
            <person name="Audoor S."/>
            <person name="Bilcke G."/>
        </authorList>
    </citation>
    <scope>NUCLEOTIDE SEQUENCE</scope>
</reference>
<feature type="compositionally biased region" description="Low complexity" evidence="1">
    <location>
        <begin position="170"/>
        <end position="182"/>
    </location>
</feature>
<feature type="compositionally biased region" description="Gly residues" evidence="1">
    <location>
        <begin position="41"/>
        <end position="51"/>
    </location>
</feature>
<organism evidence="4 5">
    <name type="scientific">Cylindrotheca closterium</name>
    <dbReference type="NCBI Taxonomy" id="2856"/>
    <lineage>
        <taxon>Eukaryota</taxon>
        <taxon>Sar</taxon>
        <taxon>Stramenopiles</taxon>
        <taxon>Ochrophyta</taxon>
        <taxon>Bacillariophyta</taxon>
        <taxon>Bacillariophyceae</taxon>
        <taxon>Bacillariophycidae</taxon>
        <taxon>Bacillariales</taxon>
        <taxon>Bacillariaceae</taxon>
        <taxon>Cylindrotheca</taxon>
    </lineage>
</organism>
<feature type="compositionally biased region" description="Low complexity" evidence="1">
    <location>
        <begin position="688"/>
        <end position="698"/>
    </location>
</feature>
<feature type="signal peptide" evidence="3">
    <location>
        <begin position="1"/>
        <end position="24"/>
    </location>
</feature>
<evidence type="ECO:0000256" key="1">
    <source>
        <dbReference type="SAM" id="MobiDB-lite"/>
    </source>
</evidence>
<feature type="chain" id="PRO_5042237796" evidence="3">
    <location>
        <begin position="25"/>
        <end position="880"/>
    </location>
</feature>
<name>A0AAD2FLW2_9STRA</name>
<keyword evidence="2" id="KW-1133">Transmembrane helix</keyword>
<feature type="compositionally biased region" description="Basic and acidic residues" evidence="1">
    <location>
        <begin position="846"/>
        <end position="869"/>
    </location>
</feature>
<sequence>MMPLLLILRLLTLTVVLLVVGVTAQDNNPAAAPTIPRPSSSGGGSGSGGGIIAATTRPSMVPTMPPSESPSSQPTNMPSNTPTATTTMEPTESPSTFPTITEPFLFQRPLQKIQLRLVGALNVARQDELLDTLQGILQTAFYDAMVDSFLDPNIIDDSDGHDSQTDKDTNATAGSNNSTNTTMRRRIQQDGDNSTNNSTSTSTTSSILYKVSLEWTFAKFQVNGDPFVHILQASGTLGFTNYDYVLLHPQTILPLQQQVMGLTTTSNDDTNNNNTINSNNNNNTHSIITVSQIELALRRQGFFFQILEFQPLLDDDDESMEPSATKAPTPWKLEYDDDDDDDLDESDRSGNQTEDTALDTIDTLEDDADNYDDDDDGDEDDDSIRVSNKTIGIVLIVVCTVSTLAFGIFLRYVCQKSKQIKEDRLARSQALLMDASATATKKKDQKKKKKKNEEEEEATHDTTVQTSSSLSAPSPIMTVSMASGAPTPVSSAEEDSDRRSSSSSNRNKRAGSSSSSDENNHNKNGSSFNLPQRLNAVVGNISGKKTKEEHFEDVESDNTDANKYGVACSQLEEEGNKEPSTTTATATTTARNLIPKMGKFNKKDISKQFATYSSRLPSVFRKEDANNNSNNNNNSNANDNKGRSPSLTNKSKYIRVENSNDSGKADLEAGQEDCVEKGIETTDAQHESSSPSTVSSPSKNNVITRIAASWRLRTFRKDGTSSSPDEGMELKMADSKSMDEESLDEPQPNGDNCKDPDLSLSKTNAIIVVPRRSVTPKSTDDETTIQHSTGAGDKSSDVEKEEVEESGKSSEGKDGQNCTNDSTKVGVAEELDSGNSSMDNLTESEEASKDENGSKESANETASNERKEELENDNSTADSK</sequence>
<feature type="compositionally biased region" description="Basic and acidic residues" evidence="1">
    <location>
        <begin position="805"/>
        <end position="814"/>
    </location>
</feature>
<feature type="compositionally biased region" description="Polar residues" evidence="1">
    <location>
        <begin position="522"/>
        <end position="532"/>
    </location>
</feature>
<feature type="compositionally biased region" description="Polar residues" evidence="1">
    <location>
        <begin position="643"/>
        <end position="662"/>
    </location>
</feature>
<protein>
    <submittedName>
        <fullName evidence="4">Uncharacterized protein</fullName>
    </submittedName>
</protein>
<keyword evidence="2" id="KW-0472">Membrane</keyword>
<dbReference type="AlphaFoldDB" id="A0AAD2FLW2"/>
<evidence type="ECO:0000313" key="4">
    <source>
        <dbReference type="EMBL" id="CAJ1943223.1"/>
    </source>
</evidence>
<feature type="region of interest" description="Disordered" evidence="1">
    <location>
        <begin position="545"/>
        <end position="589"/>
    </location>
</feature>
<feature type="region of interest" description="Disordered" evidence="1">
    <location>
        <begin position="437"/>
        <end position="533"/>
    </location>
</feature>
<feature type="region of interest" description="Disordered" evidence="1">
    <location>
        <begin position="620"/>
        <end position="880"/>
    </location>
</feature>
<dbReference type="Proteomes" id="UP001295423">
    <property type="component" value="Unassembled WGS sequence"/>
</dbReference>
<feature type="compositionally biased region" description="Acidic residues" evidence="1">
    <location>
        <begin position="362"/>
        <end position="382"/>
    </location>
</feature>
<evidence type="ECO:0000313" key="5">
    <source>
        <dbReference type="Proteomes" id="UP001295423"/>
    </source>
</evidence>
<evidence type="ECO:0000256" key="2">
    <source>
        <dbReference type="SAM" id="Phobius"/>
    </source>
</evidence>
<feature type="region of interest" description="Disordered" evidence="1">
    <location>
        <begin position="315"/>
        <end position="384"/>
    </location>
</feature>
<keyword evidence="2" id="KW-0812">Transmembrane</keyword>
<accession>A0AAD2FLW2</accession>
<feature type="compositionally biased region" description="Low complexity" evidence="1">
    <location>
        <begin position="626"/>
        <end position="639"/>
    </location>
</feature>
<gene>
    <name evidence="4" type="ORF">CYCCA115_LOCUS8332</name>
</gene>
<keyword evidence="5" id="KW-1185">Reference proteome</keyword>
<proteinExistence type="predicted"/>
<keyword evidence="3" id="KW-0732">Signal</keyword>
<evidence type="ECO:0000256" key="3">
    <source>
        <dbReference type="SAM" id="SignalP"/>
    </source>
</evidence>